<evidence type="ECO:0000313" key="1">
    <source>
        <dbReference type="EMBL" id="DAD95207.1"/>
    </source>
</evidence>
<accession>A0A8S5NLI8</accession>
<organism evidence="1">
    <name type="scientific">Podoviridae sp. ctsNK10</name>
    <dbReference type="NCBI Taxonomy" id="2826582"/>
    <lineage>
        <taxon>Viruses</taxon>
        <taxon>Duplodnaviria</taxon>
        <taxon>Heunggongvirae</taxon>
        <taxon>Uroviricota</taxon>
        <taxon>Caudoviricetes</taxon>
    </lineage>
</organism>
<dbReference type="EMBL" id="BK015191">
    <property type="protein sequence ID" value="DAD95207.1"/>
    <property type="molecule type" value="Genomic_DNA"/>
</dbReference>
<reference evidence="1" key="1">
    <citation type="journal article" date="2021" name="Proc. Natl. Acad. Sci. U.S.A.">
        <title>A Catalog of Tens of Thousands of Viruses from Human Metagenomes Reveals Hidden Associations with Chronic Diseases.</title>
        <authorList>
            <person name="Tisza M.J."/>
            <person name="Buck C.B."/>
        </authorList>
    </citation>
    <scope>NUCLEOTIDE SEQUENCE</scope>
    <source>
        <strain evidence="1">CtsNK10</strain>
    </source>
</reference>
<proteinExistence type="predicted"/>
<sequence length="62" mass="7319">MQVYSIINGCTSIIFDTKLTMYAICYRYTLRVNLYIRMVVILCNCNGSKLRTIVYIYCFKTL</sequence>
<protein>
    <submittedName>
        <fullName evidence="1">Uncharacterized protein</fullName>
    </submittedName>
</protein>
<name>A0A8S5NLI8_9CAUD</name>